<dbReference type="Proteomes" id="UP000315783">
    <property type="component" value="Unassembled WGS sequence"/>
</dbReference>
<evidence type="ECO:0000313" key="1">
    <source>
        <dbReference type="EMBL" id="TQV97957.1"/>
    </source>
</evidence>
<organism evidence="1 2">
    <name type="scientific">Cordyceps javanica</name>
    <dbReference type="NCBI Taxonomy" id="43265"/>
    <lineage>
        <taxon>Eukaryota</taxon>
        <taxon>Fungi</taxon>
        <taxon>Dikarya</taxon>
        <taxon>Ascomycota</taxon>
        <taxon>Pezizomycotina</taxon>
        <taxon>Sordariomycetes</taxon>
        <taxon>Hypocreomycetidae</taxon>
        <taxon>Hypocreales</taxon>
        <taxon>Cordycipitaceae</taxon>
        <taxon>Cordyceps</taxon>
    </lineage>
</organism>
<accession>A0A545V899</accession>
<reference evidence="1 2" key="1">
    <citation type="journal article" date="2019" name="Appl. Microbiol. Biotechnol.">
        <title>Genome sequence of Isaria javanica and comparative genome analysis insights into family S53 peptidase evolution in fungal entomopathogens.</title>
        <authorList>
            <person name="Lin R."/>
            <person name="Zhang X."/>
            <person name="Xin B."/>
            <person name="Zou M."/>
            <person name="Gao Y."/>
            <person name="Qin F."/>
            <person name="Hu Q."/>
            <person name="Xie B."/>
            <person name="Cheng X."/>
        </authorList>
    </citation>
    <scope>NUCLEOTIDE SEQUENCE [LARGE SCALE GENOMIC DNA]</scope>
    <source>
        <strain evidence="1 2">IJ1G</strain>
    </source>
</reference>
<evidence type="ECO:0000313" key="2">
    <source>
        <dbReference type="Proteomes" id="UP000315783"/>
    </source>
</evidence>
<keyword evidence="2" id="KW-1185">Reference proteome</keyword>
<dbReference type="EMBL" id="SPUK01000004">
    <property type="protein sequence ID" value="TQV97957.1"/>
    <property type="molecule type" value="Genomic_DNA"/>
</dbReference>
<sequence length="99" mass="11177">MAHHLHHTLTPPQLVASYPSTYASPYLLEYLVTKTRSTPYWYADADAATGETRIMLCQEGLVQHDLLMPVFLHGHSLQRVTQWAHLLAPCILLIQGARV</sequence>
<gene>
    <name evidence="1" type="ORF">IF1G_03700</name>
</gene>
<name>A0A545V899_9HYPO</name>
<protein>
    <submittedName>
        <fullName evidence="1">Uncharacterized protein</fullName>
    </submittedName>
</protein>
<proteinExistence type="predicted"/>
<dbReference type="AlphaFoldDB" id="A0A545V899"/>
<comment type="caution">
    <text evidence="1">The sequence shown here is derived from an EMBL/GenBank/DDBJ whole genome shotgun (WGS) entry which is preliminary data.</text>
</comment>